<gene>
    <name evidence="1" type="ORF">DSM19430T_33330</name>
</gene>
<evidence type="ECO:0000313" key="1">
    <source>
        <dbReference type="EMBL" id="GFM38649.1"/>
    </source>
</evidence>
<organism evidence="1 2">
    <name type="scientific">Desulfovibrio psychrotolerans</name>
    <dbReference type="NCBI Taxonomy" id="415242"/>
    <lineage>
        <taxon>Bacteria</taxon>
        <taxon>Pseudomonadati</taxon>
        <taxon>Thermodesulfobacteriota</taxon>
        <taxon>Desulfovibrionia</taxon>
        <taxon>Desulfovibrionales</taxon>
        <taxon>Desulfovibrionaceae</taxon>
        <taxon>Desulfovibrio</taxon>
    </lineage>
</organism>
<dbReference type="EMBL" id="BLVP01000043">
    <property type="protein sequence ID" value="GFM38649.1"/>
    <property type="molecule type" value="Genomic_DNA"/>
</dbReference>
<dbReference type="AlphaFoldDB" id="A0A7J0BY80"/>
<comment type="caution">
    <text evidence="1">The sequence shown here is derived from an EMBL/GenBank/DDBJ whole genome shotgun (WGS) entry which is preliminary data.</text>
</comment>
<accession>A0A7J0BY80</accession>
<name>A0A7J0BY80_9BACT</name>
<protein>
    <submittedName>
        <fullName evidence="1">Uncharacterized protein</fullName>
    </submittedName>
</protein>
<dbReference type="Proteomes" id="UP000503820">
    <property type="component" value="Unassembled WGS sequence"/>
</dbReference>
<proteinExistence type="predicted"/>
<keyword evidence="2" id="KW-1185">Reference proteome</keyword>
<evidence type="ECO:0000313" key="2">
    <source>
        <dbReference type="Proteomes" id="UP000503820"/>
    </source>
</evidence>
<reference evidence="1 2" key="1">
    <citation type="submission" date="2020-05" db="EMBL/GenBank/DDBJ databases">
        <title>Draft genome sequence of Desulfovibrio psychrotolerans JS1T.</title>
        <authorList>
            <person name="Ueno A."/>
            <person name="Tamazawa S."/>
            <person name="Tamamura S."/>
            <person name="Murakami T."/>
            <person name="Kiyama T."/>
            <person name="Inomata H."/>
            <person name="Amano Y."/>
            <person name="Miyakawa K."/>
            <person name="Tamaki H."/>
            <person name="Naganuma T."/>
            <person name="Kaneko K."/>
        </authorList>
    </citation>
    <scope>NUCLEOTIDE SEQUENCE [LARGE SCALE GENOMIC DNA]</scope>
    <source>
        <strain evidence="1 2">JS1</strain>
    </source>
</reference>
<sequence>MLIVLHKQAPQFQKILEITALAPARLRQEVNFFLREVGRAVQNSKKGLDLRKEADDDHYMSLWIMILSSMKKIERDANTDLLTVTEEELEITKFSAYLISKCKGVQKDSVFILKSNKIPHKQSRKISKLASSVYINVSEFFIRKTFKQKNLGLESITIDEASEIGSNISVNYMMYYNSLFWHREFVKRKFYIDVHKDSKLKYGVSKILKHICSLAKDFENHPHDCFKCLFENDKLFWIYFDSYVPHKIGCYGRMCFINKKIAIETLNFELDKDSIINKEEHVVLCKIFKKYKMMFTDLSFKEYPTLIAEHINEGKSIPFYGNINDFIKDEEIGNLYTKSIGGINMPKTNGKHETAAIEYIKKQKKDIVNERHIINDESNTVGLWIWDTVNILKSDNNVSGHIKKLITEEVWYRKFSTARKYAHVLKEYTSGNKNIDAESILKDITREHRYDYYRVDESIRSGILLSTEEALTRRRERTKKNEAKSTASQ</sequence>